<dbReference type="KEGG" id="bsan:CHH28_07150"/>
<accession>A0A222FJ62</accession>
<evidence type="ECO:0000313" key="2">
    <source>
        <dbReference type="Proteomes" id="UP000202440"/>
    </source>
</evidence>
<evidence type="ECO:0000313" key="1">
    <source>
        <dbReference type="EMBL" id="ASP38461.1"/>
    </source>
</evidence>
<sequence length="164" mass="18408">MRRPDTFELRGHMMFTSTHVASQHTRCTELGRSDKTRPLDGYEYIFDDADSASDDVPVSASAVAQGDSNARWRCADQFHQVGAQFGSMVVTRKGSVDYKTPSWGLVSRFSNVHSIDMTPVSHPPNGQLIADHDSVRIWWTPRAESYSNESYLDEPQLGMEKQAP</sequence>
<name>A0A222FJ62_9GAMM</name>
<proteinExistence type="predicted"/>
<gene>
    <name evidence="1" type="ORF">CHH28_07150</name>
</gene>
<dbReference type="OrthoDB" id="220114at2"/>
<organism evidence="1 2">
    <name type="scientific">Bacterioplanes sanyensis</name>
    <dbReference type="NCBI Taxonomy" id="1249553"/>
    <lineage>
        <taxon>Bacteria</taxon>
        <taxon>Pseudomonadati</taxon>
        <taxon>Pseudomonadota</taxon>
        <taxon>Gammaproteobacteria</taxon>
        <taxon>Oceanospirillales</taxon>
        <taxon>Oceanospirillaceae</taxon>
        <taxon>Bacterioplanes</taxon>
    </lineage>
</organism>
<keyword evidence="2" id="KW-1185">Reference proteome</keyword>
<dbReference type="Proteomes" id="UP000202440">
    <property type="component" value="Chromosome"/>
</dbReference>
<dbReference type="RefSeq" id="WP_094059653.1">
    <property type="nucleotide sequence ID" value="NZ_CP022530.1"/>
</dbReference>
<protein>
    <submittedName>
        <fullName evidence="1">Uncharacterized protein</fullName>
    </submittedName>
</protein>
<reference evidence="1 2" key="1">
    <citation type="submission" date="2017-07" db="EMBL/GenBank/DDBJ databases">
        <title>Annotated genome sequence of Bacterioplanes sanyensis isolated from Red Sea.</title>
        <authorList>
            <person name="Rehman Z.U."/>
        </authorList>
    </citation>
    <scope>NUCLEOTIDE SEQUENCE [LARGE SCALE GENOMIC DNA]</scope>
    <source>
        <strain evidence="1 2">NV9</strain>
    </source>
</reference>
<dbReference type="AlphaFoldDB" id="A0A222FJ62"/>
<dbReference type="EMBL" id="CP022530">
    <property type="protein sequence ID" value="ASP38461.1"/>
    <property type="molecule type" value="Genomic_DNA"/>
</dbReference>